<name>A0A538UB20_UNCEI</name>
<dbReference type="EMBL" id="VBPA01000023">
    <property type="protein sequence ID" value="TMQ73103.1"/>
    <property type="molecule type" value="Genomic_DNA"/>
</dbReference>
<evidence type="ECO:0000256" key="1">
    <source>
        <dbReference type="SAM" id="MobiDB-lite"/>
    </source>
</evidence>
<dbReference type="Proteomes" id="UP000319836">
    <property type="component" value="Unassembled WGS sequence"/>
</dbReference>
<protein>
    <submittedName>
        <fullName evidence="2">Uncharacterized protein</fullName>
    </submittedName>
</protein>
<sequence>MDAGPASSSTFFADDRDIPYFPSGEFKMKVDVDDPRFQIIGVKNGQPIGLCPQRTIRINGFSLVDDNGDEGRTPGIASLLLFGHTIDPLAIRAPARVGFRAFRSYVSGTPYTSNGSPTIDQQRFELMSSHQNIDPETGFITAEPGDQLGDYRAWWSAGPFLGVPDGGMFTCTFGFAVERGSYDEMQHYRQDYASYRNGTLELEDLFTRYPALENAFTAQVAYEGVYELPRPGFADLVPDCHGCETGVKLPKGSTPTVMSEICGEREPISKQVNDNAFTWFDFDCDPCTGAYDDNTNQGFYLRHWNAESPPPNPNLNVAAASNYSDNPNRIAAGGDGRITLAWDNSSETTADPKSGQFDFRTYRIWKVAGWQRPVGAAGPNDNDWALLAEYRLFDYADSNFTHDPTTDTLVCPMAFVPNHVYPSGHPHCSDRNADPLQLQGGGCRDTATLKVCLAKGDFWDRQTGQVLRPQSVDCVRGTNGGCVQDSGIALAGDPSDPRVKKTRYPIGRYMVVDHEVKNGFIYFYSVTAGDSTAGSQLFGRRSAVEADEVTPQAATRKGKSVWVVPNPYRGYASILARPSSWDLTPNATDPTGTHIDFMGLPAGKWKIRIYTISGDLVAEIHDDDPVNQSVRGAITGPDGVTRPGTNRQQDTTDDGQARWDLISRNGQDVVSGIYMFVVDSNQGQQRGKFVVIR</sequence>
<organism evidence="2 3">
    <name type="scientific">Eiseniibacteriota bacterium</name>
    <dbReference type="NCBI Taxonomy" id="2212470"/>
    <lineage>
        <taxon>Bacteria</taxon>
        <taxon>Candidatus Eiseniibacteriota</taxon>
    </lineage>
</organism>
<feature type="region of interest" description="Disordered" evidence="1">
    <location>
        <begin position="632"/>
        <end position="655"/>
    </location>
</feature>
<accession>A0A538UB20</accession>
<dbReference type="AlphaFoldDB" id="A0A538UB20"/>
<gene>
    <name evidence="2" type="ORF">E6K80_01010</name>
</gene>
<reference evidence="2 3" key="1">
    <citation type="journal article" date="2019" name="Nat. Microbiol.">
        <title>Mediterranean grassland soil C-N compound turnover is dependent on rainfall and depth, and is mediated by genomically divergent microorganisms.</title>
        <authorList>
            <person name="Diamond S."/>
            <person name="Andeer P.F."/>
            <person name="Li Z."/>
            <person name="Crits-Christoph A."/>
            <person name="Burstein D."/>
            <person name="Anantharaman K."/>
            <person name="Lane K.R."/>
            <person name="Thomas B.C."/>
            <person name="Pan C."/>
            <person name="Northen T.R."/>
            <person name="Banfield J.F."/>
        </authorList>
    </citation>
    <scope>NUCLEOTIDE SEQUENCE [LARGE SCALE GENOMIC DNA]</scope>
    <source>
        <strain evidence="2">WS_10</strain>
    </source>
</reference>
<comment type="caution">
    <text evidence="2">The sequence shown here is derived from an EMBL/GenBank/DDBJ whole genome shotgun (WGS) entry which is preliminary data.</text>
</comment>
<proteinExistence type="predicted"/>
<evidence type="ECO:0000313" key="2">
    <source>
        <dbReference type="EMBL" id="TMQ73103.1"/>
    </source>
</evidence>
<evidence type="ECO:0000313" key="3">
    <source>
        <dbReference type="Proteomes" id="UP000319836"/>
    </source>
</evidence>